<organism evidence="6 7">
    <name type="scientific">Paenibacillus illinoisensis</name>
    <dbReference type="NCBI Taxonomy" id="59845"/>
    <lineage>
        <taxon>Bacteria</taxon>
        <taxon>Bacillati</taxon>
        <taxon>Bacillota</taxon>
        <taxon>Bacilli</taxon>
        <taxon>Bacillales</taxon>
        <taxon>Paenibacillaceae</taxon>
        <taxon>Paenibacillus</taxon>
    </lineage>
</organism>
<dbReference type="Gene3D" id="3.40.50.720">
    <property type="entry name" value="NAD(P)-binding Rossmann-like Domain"/>
    <property type="match status" value="1"/>
</dbReference>
<evidence type="ECO:0000256" key="4">
    <source>
        <dbReference type="ARBA" id="ARBA00023027"/>
    </source>
</evidence>
<dbReference type="PANTHER" id="PTHR23420">
    <property type="entry name" value="ADENOSYLHOMOCYSTEINASE"/>
    <property type="match status" value="1"/>
</dbReference>
<accession>A0ABW8HPG5</accession>
<proteinExistence type="inferred from homology"/>
<dbReference type="SUPFAM" id="SSF51735">
    <property type="entry name" value="NAD(P)-binding Rossmann-fold domains"/>
    <property type="match status" value="1"/>
</dbReference>
<evidence type="ECO:0000313" key="7">
    <source>
        <dbReference type="Proteomes" id="UP001618531"/>
    </source>
</evidence>
<dbReference type="SMART" id="SM00997">
    <property type="entry name" value="AdoHcyase_NAD"/>
    <property type="match status" value="1"/>
</dbReference>
<keyword evidence="7" id="KW-1185">Reference proteome</keyword>
<evidence type="ECO:0000313" key="6">
    <source>
        <dbReference type="EMBL" id="MFK0520894.1"/>
    </source>
</evidence>
<dbReference type="Pfam" id="PF00670">
    <property type="entry name" value="AdoHcyase_NAD"/>
    <property type="match status" value="1"/>
</dbReference>
<comment type="cofactor">
    <cofactor evidence="1">
        <name>NAD(+)</name>
        <dbReference type="ChEBI" id="CHEBI:57540"/>
    </cofactor>
</comment>
<dbReference type="PANTHER" id="PTHR23420:SF0">
    <property type="entry name" value="ADENOSYLHOMOCYSTEINASE"/>
    <property type="match status" value="1"/>
</dbReference>
<evidence type="ECO:0000256" key="1">
    <source>
        <dbReference type="ARBA" id="ARBA00001911"/>
    </source>
</evidence>
<dbReference type="EMBL" id="JBIYSL010000001">
    <property type="protein sequence ID" value="MFK0520894.1"/>
    <property type="molecule type" value="Genomic_DNA"/>
</dbReference>
<keyword evidence="3" id="KW-0554">One-carbon metabolism</keyword>
<dbReference type="SMART" id="SM00996">
    <property type="entry name" value="AdoHcyase"/>
    <property type="match status" value="1"/>
</dbReference>
<dbReference type="NCBIfam" id="NF004005">
    <property type="entry name" value="PRK05476.2-3"/>
    <property type="match status" value="1"/>
</dbReference>
<reference evidence="6 7" key="1">
    <citation type="submission" date="2024-11" db="EMBL/GenBank/DDBJ databases">
        <title>Identification and Characterization of a Novel Fosfomycin Bacillithiol Transferase FosB8 in Paenibacillus illinoisensis.</title>
        <authorList>
            <person name="Lu W."/>
        </authorList>
    </citation>
    <scope>NUCLEOTIDE SEQUENCE [LARGE SCALE GENOMIC DNA]</scope>
    <source>
        <strain evidence="6 7">WP77</strain>
    </source>
</reference>
<evidence type="ECO:0000256" key="2">
    <source>
        <dbReference type="ARBA" id="ARBA00007122"/>
    </source>
</evidence>
<protein>
    <submittedName>
        <fullName evidence="6">Adenosylhomocysteinase</fullName>
    </submittedName>
</protein>
<keyword evidence="4" id="KW-0520">NAD</keyword>
<name>A0ABW8HPG5_9BACL</name>
<comment type="similarity">
    <text evidence="2">Belongs to the adenosylhomocysteinase family.</text>
</comment>
<dbReference type="InterPro" id="IPR015878">
    <property type="entry name" value="Ado_hCys_hydrolase_NAD-bd"/>
</dbReference>
<evidence type="ECO:0000256" key="3">
    <source>
        <dbReference type="ARBA" id="ARBA00022563"/>
    </source>
</evidence>
<dbReference type="PIRSF" id="PIRSF001109">
    <property type="entry name" value="Ad_hcy_hydrolase"/>
    <property type="match status" value="1"/>
</dbReference>
<dbReference type="RefSeq" id="WP_402870514.1">
    <property type="nucleotide sequence ID" value="NZ_JBIYSL010000001.1"/>
</dbReference>
<sequence length="397" mass="43600">MSKPMNMTPEIIEEGKRHIHWTEMHMPLLAALKSRFSKERPFAGLTIGICIHVEPKTAVLCRTLQAGGANVVLTGSPGTTKDAVAAALIAEGIPVYGQRTDERRQHMHNIHRVLEHQPHLLMDNGADLARTLIQHYDHSALIGGTEETTTGANLLREETGAEVTFPIIVINDCPLKRIMENEHGVGQTIIEGFMRTTNLILPTRRFVIVGYGSCGRGIARYLRNLGSQVIVVETDPIAGLEAALDGFRVAKLEETFAFAQVYITVTGRPSAISMEHFNQMNDGTILANAGHFSWELDLDGLRQEAAHTERLTTDIEQFTLANGRRLMLLTQGEMLNLAGGSGNPAETMDLGLSLQAASLLYLVQQRQHLVNGPQPVPHIVNSEIASQMLYQLSEKAV</sequence>
<evidence type="ECO:0000259" key="5">
    <source>
        <dbReference type="SMART" id="SM00997"/>
    </source>
</evidence>
<dbReference type="SUPFAM" id="SSF52283">
    <property type="entry name" value="Formate/glycerate dehydrogenase catalytic domain-like"/>
    <property type="match status" value="1"/>
</dbReference>
<dbReference type="Pfam" id="PF05221">
    <property type="entry name" value="AdoHcyase"/>
    <property type="match status" value="1"/>
</dbReference>
<feature type="domain" description="S-adenosyl-L-homocysteine hydrolase NAD binding" evidence="5">
    <location>
        <begin position="181"/>
        <end position="342"/>
    </location>
</feature>
<comment type="caution">
    <text evidence="6">The sequence shown here is derived from an EMBL/GenBank/DDBJ whole genome shotgun (WGS) entry which is preliminary data.</text>
</comment>
<dbReference type="InterPro" id="IPR000043">
    <property type="entry name" value="Adenosylhomocysteinase-like"/>
</dbReference>
<dbReference type="InterPro" id="IPR036291">
    <property type="entry name" value="NAD(P)-bd_dom_sf"/>
</dbReference>
<dbReference type="InterPro" id="IPR042172">
    <property type="entry name" value="Adenosylhomocyst_ase-like_sf"/>
</dbReference>
<gene>
    <name evidence="6" type="ORF">ACINKY_01690</name>
</gene>
<dbReference type="Gene3D" id="3.40.50.1480">
    <property type="entry name" value="Adenosylhomocysteinase-like"/>
    <property type="match status" value="1"/>
</dbReference>
<dbReference type="Proteomes" id="UP001618531">
    <property type="component" value="Unassembled WGS sequence"/>
</dbReference>